<dbReference type="InterPro" id="IPR007372">
    <property type="entry name" value="Lipid/polyisoprenoid-bd_YceI"/>
</dbReference>
<dbReference type="SUPFAM" id="SSF101874">
    <property type="entry name" value="YceI-like"/>
    <property type="match status" value="1"/>
</dbReference>
<proteinExistence type="inferred from homology"/>
<dbReference type="Gene3D" id="2.40.128.110">
    <property type="entry name" value="Lipid/polyisoprenoid-binding, YceI-like"/>
    <property type="match status" value="1"/>
</dbReference>
<name>A0ABQ1VA85_9NOCA</name>
<dbReference type="EMBL" id="BMCS01000003">
    <property type="protein sequence ID" value="GGF43365.1"/>
    <property type="molecule type" value="Genomic_DNA"/>
</dbReference>
<dbReference type="Pfam" id="PF04264">
    <property type="entry name" value="YceI"/>
    <property type="match status" value="1"/>
</dbReference>
<evidence type="ECO:0000313" key="4">
    <source>
        <dbReference type="Proteomes" id="UP000632454"/>
    </source>
</evidence>
<dbReference type="PANTHER" id="PTHR34406:SF1">
    <property type="entry name" value="PROTEIN YCEI"/>
    <property type="match status" value="1"/>
</dbReference>
<comment type="caution">
    <text evidence="3">The sequence shown here is derived from an EMBL/GenBank/DDBJ whole genome shotgun (WGS) entry which is preliminary data.</text>
</comment>
<evidence type="ECO:0000256" key="1">
    <source>
        <dbReference type="ARBA" id="ARBA00008812"/>
    </source>
</evidence>
<sequence>MARISDEYIAGTWVVDPQESAVKFSISHLIFMKVPGVFTEFDGQIVTSPDVTESSVKASVQVSSMDTHNARRDERTLAKDPFDAENHPAITYGSTAITLSNKGVRVDGTLTIRGVTRPVVLAVNQIRFERDANGRRDVRFRATGQVNRQDFGVRFAVPLDRQGILAGNRVDIELDVSARLLDNHDDDVVSNKAGGN</sequence>
<evidence type="ECO:0000313" key="3">
    <source>
        <dbReference type="EMBL" id="GGF43365.1"/>
    </source>
</evidence>
<dbReference type="PANTHER" id="PTHR34406">
    <property type="entry name" value="PROTEIN YCEI"/>
    <property type="match status" value="1"/>
</dbReference>
<dbReference type="InterPro" id="IPR036761">
    <property type="entry name" value="TTHA0802/YceI-like_sf"/>
</dbReference>
<dbReference type="SMART" id="SM00867">
    <property type="entry name" value="YceI"/>
    <property type="match status" value="1"/>
</dbReference>
<evidence type="ECO:0000259" key="2">
    <source>
        <dbReference type="SMART" id="SM00867"/>
    </source>
</evidence>
<protein>
    <recommendedName>
        <fullName evidence="2">Lipid/polyisoprenoid-binding YceI-like domain-containing protein</fullName>
    </recommendedName>
</protein>
<gene>
    <name evidence="3" type="ORF">GCM10007298_43790</name>
</gene>
<comment type="similarity">
    <text evidence="1">Belongs to the UPF0312 family.</text>
</comment>
<organism evidence="3 4">
    <name type="scientific">Williamsia phyllosphaerae</name>
    <dbReference type="NCBI Taxonomy" id="885042"/>
    <lineage>
        <taxon>Bacteria</taxon>
        <taxon>Bacillati</taxon>
        <taxon>Actinomycetota</taxon>
        <taxon>Actinomycetes</taxon>
        <taxon>Mycobacteriales</taxon>
        <taxon>Nocardiaceae</taxon>
        <taxon>Williamsia</taxon>
    </lineage>
</organism>
<keyword evidence="4" id="KW-1185">Reference proteome</keyword>
<feature type="domain" description="Lipid/polyisoprenoid-binding YceI-like" evidence="2">
    <location>
        <begin position="12"/>
        <end position="179"/>
    </location>
</feature>
<dbReference type="RefSeq" id="WP_188492909.1">
    <property type="nucleotide sequence ID" value="NZ_BMCS01000003.1"/>
</dbReference>
<reference evidence="4" key="1">
    <citation type="journal article" date="2019" name="Int. J. Syst. Evol. Microbiol.">
        <title>The Global Catalogue of Microorganisms (GCM) 10K type strain sequencing project: providing services to taxonomists for standard genome sequencing and annotation.</title>
        <authorList>
            <consortium name="The Broad Institute Genomics Platform"/>
            <consortium name="The Broad Institute Genome Sequencing Center for Infectious Disease"/>
            <person name="Wu L."/>
            <person name="Ma J."/>
        </authorList>
    </citation>
    <scope>NUCLEOTIDE SEQUENCE [LARGE SCALE GENOMIC DNA]</scope>
    <source>
        <strain evidence="4">CCM 7855</strain>
    </source>
</reference>
<accession>A0ABQ1VA85</accession>
<dbReference type="Proteomes" id="UP000632454">
    <property type="component" value="Unassembled WGS sequence"/>
</dbReference>